<reference evidence="3" key="1">
    <citation type="submission" date="2016-06" db="UniProtKB">
        <authorList>
            <consortium name="WormBaseParasite"/>
        </authorList>
    </citation>
    <scope>IDENTIFICATION</scope>
</reference>
<sequence length="81" mass="9594">MELSEDFMLDTDLFDEALIEEYLREKRLRFKCARRRCAEDEASSEEELLRVEGLSSDCRLEETEEALAKEPIKDSEHVEHE</sequence>
<name>A0A183U8X8_TOXCA</name>
<dbReference type="Proteomes" id="UP000050794">
    <property type="component" value="Unassembled WGS sequence"/>
</dbReference>
<gene>
    <name evidence="1" type="ORF">TCNE_LOCUS4948</name>
</gene>
<protein>
    <submittedName>
        <fullName evidence="3">snRNA-activating protein complex subunit 3</fullName>
    </submittedName>
</protein>
<keyword evidence="2" id="KW-1185">Reference proteome</keyword>
<dbReference type="WBParaSite" id="TCNE_0000494801-mRNA-1">
    <property type="protein sequence ID" value="TCNE_0000494801-mRNA-1"/>
    <property type="gene ID" value="TCNE_0000494801"/>
</dbReference>
<evidence type="ECO:0000313" key="3">
    <source>
        <dbReference type="WBParaSite" id="TCNE_0000494801-mRNA-1"/>
    </source>
</evidence>
<evidence type="ECO:0000313" key="2">
    <source>
        <dbReference type="Proteomes" id="UP000050794"/>
    </source>
</evidence>
<organism evidence="2 3">
    <name type="scientific">Toxocara canis</name>
    <name type="common">Canine roundworm</name>
    <dbReference type="NCBI Taxonomy" id="6265"/>
    <lineage>
        <taxon>Eukaryota</taxon>
        <taxon>Metazoa</taxon>
        <taxon>Ecdysozoa</taxon>
        <taxon>Nematoda</taxon>
        <taxon>Chromadorea</taxon>
        <taxon>Rhabditida</taxon>
        <taxon>Spirurina</taxon>
        <taxon>Ascaridomorpha</taxon>
        <taxon>Ascaridoidea</taxon>
        <taxon>Toxocaridae</taxon>
        <taxon>Toxocara</taxon>
    </lineage>
</organism>
<reference evidence="1 2" key="2">
    <citation type="submission" date="2018-11" db="EMBL/GenBank/DDBJ databases">
        <authorList>
            <consortium name="Pathogen Informatics"/>
        </authorList>
    </citation>
    <scope>NUCLEOTIDE SEQUENCE [LARGE SCALE GENOMIC DNA]</scope>
</reference>
<dbReference type="AlphaFoldDB" id="A0A183U8X8"/>
<dbReference type="EMBL" id="UYWY01009974">
    <property type="protein sequence ID" value="VDM33262.1"/>
    <property type="molecule type" value="Genomic_DNA"/>
</dbReference>
<accession>A0A183U8X8</accession>
<proteinExistence type="predicted"/>
<evidence type="ECO:0000313" key="1">
    <source>
        <dbReference type="EMBL" id="VDM33262.1"/>
    </source>
</evidence>